<keyword evidence="3" id="KW-0804">Transcription</keyword>
<keyword evidence="7" id="KW-1185">Reference proteome</keyword>
<comment type="caution">
    <text evidence="6">The sequence shown here is derived from an EMBL/GenBank/DDBJ whole genome shotgun (WGS) entry which is preliminary data.</text>
</comment>
<dbReference type="InterPro" id="IPR036390">
    <property type="entry name" value="WH_DNA-bd_sf"/>
</dbReference>
<evidence type="ECO:0000313" key="6">
    <source>
        <dbReference type="EMBL" id="MFC7143064.1"/>
    </source>
</evidence>
<dbReference type="PANTHER" id="PTHR33204:SF18">
    <property type="entry name" value="TRANSCRIPTIONAL REGULATORY PROTEIN"/>
    <property type="match status" value="1"/>
</dbReference>
<protein>
    <submittedName>
        <fullName evidence="6">Winged helix-turn-helix transcriptional regulator</fullName>
    </submittedName>
</protein>
<dbReference type="InterPro" id="IPR036388">
    <property type="entry name" value="WH-like_DNA-bd_sf"/>
</dbReference>
<dbReference type="EMBL" id="JBHTAS010000003">
    <property type="protein sequence ID" value="MFC7143064.1"/>
    <property type="molecule type" value="Genomic_DNA"/>
</dbReference>
<proteinExistence type="predicted"/>
<evidence type="ECO:0000256" key="4">
    <source>
        <dbReference type="SAM" id="MobiDB-lite"/>
    </source>
</evidence>
<keyword evidence="2" id="KW-0238">DNA-binding</keyword>
<dbReference type="Proteomes" id="UP001596432">
    <property type="component" value="Unassembled WGS sequence"/>
</dbReference>
<dbReference type="AlphaFoldDB" id="A0ABD5YFD8"/>
<dbReference type="PROSITE" id="PS51118">
    <property type="entry name" value="HTH_HXLR"/>
    <property type="match status" value="1"/>
</dbReference>
<dbReference type="SUPFAM" id="SSF46785">
    <property type="entry name" value="Winged helix' DNA-binding domain"/>
    <property type="match status" value="1"/>
</dbReference>
<dbReference type="GO" id="GO:0003677">
    <property type="term" value="F:DNA binding"/>
    <property type="evidence" value="ECO:0007669"/>
    <property type="project" value="UniProtKB-KW"/>
</dbReference>
<sequence length="154" mass="17171">MNDRRTARENPDDERPGEEADEQLEVWCSGQEWCPVTTTATLIGKKWHPVIVHRLLEHGPSGFNELQDDVDGISSKVLSDSLDDLEENRLVDREIVSEKPFRVQYSLTAHGESLEPVIAAMHEWGQTYLTDPAQDSDDSSNGAEDGSSDGHTEP</sequence>
<dbReference type="RefSeq" id="WP_382261961.1">
    <property type="nucleotide sequence ID" value="NZ_JBHTAS010000003.1"/>
</dbReference>
<evidence type="ECO:0000256" key="2">
    <source>
        <dbReference type="ARBA" id="ARBA00023125"/>
    </source>
</evidence>
<name>A0ABD5YFD8_9EURY</name>
<dbReference type="Pfam" id="PF01638">
    <property type="entry name" value="HxlR"/>
    <property type="match status" value="1"/>
</dbReference>
<dbReference type="PANTHER" id="PTHR33204">
    <property type="entry name" value="TRANSCRIPTIONAL REGULATOR, MARR FAMILY"/>
    <property type="match status" value="1"/>
</dbReference>
<feature type="compositionally biased region" description="Basic and acidic residues" evidence="4">
    <location>
        <begin position="1"/>
        <end position="18"/>
    </location>
</feature>
<feature type="region of interest" description="Disordered" evidence="4">
    <location>
        <begin position="1"/>
        <end position="23"/>
    </location>
</feature>
<accession>A0ABD5YFD8</accession>
<dbReference type="InterPro" id="IPR002577">
    <property type="entry name" value="HTH_HxlR"/>
</dbReference>
<evidence type="ECO:0000259" key="5">
    <source>
        <dbReference type="PROSITE" id="PS51118"/>
    </source>
</evidence>
<evidence type="ECO:0000256" key="1">
    <source>
        <dbReference type="ARBA" id="ARBA00023015"/>
    </source>
</evidence>
<evidence type="ECO:0000313" key="7">
    <source>
        <dbReference type="Proteomes" id="UP001596432"/>
    </source>
</evidence>
<keyword evidence="1" id="KW-0805">Transcription regulation</keyword>
<reference evidence="6 7" key="1">
    <citation type="journal article" date="2019" name="Int. J. Syst. Evol. Microbiol.">
        <title>The Global Catalogue of Microorganisms (GCM) 10K type strain sequencing project: providing services to taxonomists for standard genome sequencing and annotation.</title>
        <authorList>
            <consortium name="The Broad Institute Genomics Platform"/>
            <consortium name="The Broad Institute Genome Sequencing Center for Infectious Disease"/>
            <person name="Wu L."/>
            <person name="Ma J."/>
        </authorList>
    </citation>
    <scope>NUCLEOTIDE SEQUENCE [LARGE SCALE GENOMIC DNA]</scope>
    <source>
        <strain evidence="6 7">XZYJT29</strain>
    </source>
</reference>
<dbReference type="Gene3D" id="1.10.10.10">
    <property type="entry name" value="Winged helix-like DNA-binding domain superfamily/Winged helix DNA-binding domain"/>
    <property type="match status" value="1"/>
</dbReference>
<feature type="region of interest" description="Disordered" evidence="4">
    <location>
        <begin position="125"/>
        <end position="154"/>
    </location>
</feature>
<gene>
    <name evidence="6" type="ORF">ACFQMA_25020</name>
</gene>
<evidence type="ECO:0000256" key="3">
    <source>
        <dbReference type="ARBA" id="ARBA00023163"/>
    </source>
</evidence>
<feature type="domain" description="HTH hxlR-type" evidence="5">
    <location>
        <begin position="34"/>
        <end position="133"/>
    </location>
</feature>
<organism evidence="6 7">
    <name type="scientific">Halosimplex aquaticum</name>
    <dbReference type="NCBI Taxonomy" id="3026162"/>
    <lineage>
        <taxon>Archaea</taxon>
        <taxon>Methanobacteriati</taxon>
        <taxon>Methanobacteriota</taxon>
        <taxon>Stenosarchaea group</taxon>
        <taxon>Halobacteria</taxon>
        <taxon>Halobacteriales</taxon>
        <taxon>Haloarculaceae</taxon>
        <taxon>Halosimplex</taxon>
    </lineage>
</organism>